<dbReference type="Proteomes" id="UP000184731">
    <property type="component" value="Chromosome"/>
</dbReference>
<keyword evidence="4" id="KW-1003">Cell membrane</keyword>
<evidence type="ECO:0000256" key="2">
    <source>
        <dbReference type="ARBA" id="ARBA00009773"/>
    </source>
</evidence>
<evidence type="ECO:0000256" key="8">
    <source>
        <dbReference type="SAM" id="Phobius"/>
    </source>
</evidence>
<accession>A0A1L4D2J5</accession>
<protein>
    <recommendedName>
        <fullName evidence="11">AI-2E family transporter</fullName>
    </recommendedName>
</protein>
<dbReference type="STRING" id="1915309.AXG55_11095"/>
<feature type="transmembrane region" description="Helical" evidence="8">
    <location>
        <begin position="270"/>
        <end position="289"/>
    </location>
</feature>
<evidence type="ECO:0008006" key="11">
    <source>
        <dbReference type="Google" id="ProtNLM"/>
    </source>
</evidence>
<evidence type="ECO:0000256" key="5">
    <source>
        <dbReference type="ARBA" id="ARBA00022692"/>
    </source>
</evidence>
<keyword evidence="6 8" id="KW-1133">Transmembrane helix</keyword>
<reference evidence="9 10" key="1">
    <citation type="submission" date="2016-10" db="EMBL/GenBank/DDBJ databases">
        <title>Silvanigrella aquatica sp. nov., isolated from a freshwater lake located in the Black Forest, Germany, description of Silvanigrellaceae fam. nov., Silvanigrellales ord. nov., reclassification of the order Bdellovibrionales in the class Oligoflexia, reclassification of the families Bacteriovoracaceae and Halobacteriovoraceae in the new order Bacteriovoracales ord. nov., and reclassification of the family Pseudobacteriovoracaceae in the order Oligoflexiales.</title>
        <authorList>
            <person name="Hahn M.W."/>
            <person name="Schmidt J."/>
            <person name="Koll U."/>
            <person name="Rohde M."/>
            <person name="Verbag S."/>
            <person name="Pitt A."/>
            <person name="Nakai R."/>
            <person name="Naganuma T."/>
            <person name="Lang E."/>
        </authorList>
    </citation>
    <scope>NUCLEOTIDE SEQUENCE [LARGE SCALE GENOMIC DNA]</scope>
    <source>
        <strain evidence="9 10">MWH-Nonnen-W8red</strain>
    </source>
</reference>
<evidence type="ECO:0000313" key="9">
    <source>
        <dbReference type="EMBL" id="APJ04423.1"/>
    </source>
</evidence>
<keyword evidence="3" id="KW-0813">Transport</keyword>
<comment type="similarity">
    <text evidence="2">Belongs to the autoinducer-2 exporter (AI-2E) (TC 2.A.86) family.</text>
</comment>
<evidence type="ECO:0000256" key="7">
    <source>
        <dbReference type="ARBA" id="ARBA00023136"/>
    </source>
</evidence>
<evidence type="ECO:0000256" key="6">
    <source>
        <dbReference type="ARBA" id="ARBA00022989"/>
    </source>
</evidence>
<dbReference type="InterPro" id="IPR002549">
    <property type="entry name" value="AI-2E-like"/>
</dbReference>
<evidence type="ECO:0000313" key="10">
    <source>
        <dbReference type="Proteomes" id="UP000184731"/>
    </source>
</evidence>
<keyword evidence="7 8" id="KW-0472">Membrane</keyword>
<dbReference type="EMBL" id="CP017834">
    <property type="protein sequence ID" value="APJ04423.1"/>
    <property type="molecule type" value="Genomic_DNA"/>
</dbReference>
<feature type="transmembrane region" description="Helical" evidence="8">
    <location>
        <begin position="150"/>
        <end position="169"/>
    </location>
</feature>
<keyword evidence="10" id="KW-1185">Reference proteome</keyword>
<dbReference type="PANTHER" id="PTHR21716">
    <property type="entry name" value="TRANSMEMBRANE PROTEIN"/>
    <property type="match status" value="1"/>
</dbReference>
<gene>
    <name evidence="9" type="ORF">AXG55_11095</name>
</gene>
<dbReference type="OrthoDB" id="5792512at2"/>
<dbReference type="AlphaFoldDB" id="A0A1L4D2J5"/>
<dbReference type="PANTHER" id="PTHR21716:SF53">
    <property type="entry name" value="PERMEASE PERM-RELATED"/>
    <property type="match status" value="1"/>
</dbReference>
<evidence type="ECO:0000256" key="1">
    <source>
        <dbReference type="ARBA" id="ARBA00004651"/>
    </source>
</evidence>
<feature type="transmembrane region" description="Helical" evidence="8">
    <location>
        <begin position="57"/>
        <end position="82"/>
    </location>
</feature>
<evidence type="ECO:0000256" key="4">
    <source>
        <dbReference type="ARBA" id="ARBA00022475"/>
    </source>
</evidence>
<comment type="subcellular location">
    <subcellularLocation>
        <location evidence="1">Cell membrane</location>
        <topology evidence="1">Multi-pass membrane protein</topology>
    </subcellularLocation>
</comment>
<proteinExistence type="inferred from homology"/>
<dbReference type="GO" id="GO:0005886">
    <property type="term" value="C:plasma membrane"/>
    <property type="evidence" value="ECO:0007669"/>
    <property type="project" value="UniProtKB-SubCell"/>
</dbReference>
<organism evidence="9 10">
    <name type="scientific">Silvanigrella aquatica</name>
    <dbReference type="NCBI Taxonomy" id="1915309"/>
    <lineage>
        <taxon>Bacteria</taxon>
        <taxon>Pseudomonadati</taxon>
        <taxon>Bdellovibrionota</taxon>
        <taxon>Oligoflexia</taxon>
        <taxon>Silvanigrellales</taxon>
        <taxon>Silvanigrellaceae</taxon>
        <taxon>Silvanigrella</taxon>
    </lineage>
</organism>
<sequence length="354" mass="39977">MKKHRGKIFFLCFFLIALFLFLFLNIVIGPLILAFIASYLLNPVFEFLEKKGIQRSLIALATLFLMAIISFISIWILFPILFEQFQGLSKLLPEFKIYLEENLFPKIQDFIAEFTGQNTYTVIHLYDILPINLEKFSDAILSKLSASTHFIASILIMILFTPFFSYFLMRDFNKVHNKIFDLVPQDIKPIFTEFVDEVNKKLRAVLRGQSLVILTLCFLYPTALLIAGLPTAIAVGVLTGLARFVPYMDILVGSFLCFFVLVSNSASGHLILSVSLAFLAVQCLDGLFITPRIMGRFSGIHPSLVILSVLCFGDWFGFFGVLLAIPIAAVGKVSFNMLIKSYKESTFYKNDNTG</sequence>
<feature type="transmembrane region" description="Helical" evidence="8">
    <location>
        <begin position="304"/>
        <end position="330"/>
    </location>
</feature>
<name>A0A1L4D2J5_9BACT</name>
<feature type="transmembrane region" description="Helical" evidence="8">
    <location>
        <begin position="244"/>
        <end position="263"/>
    </location>
</feature>
<dbReference type="KEGG" id="saqi:AXG55_11095"/>
<dbReference type="RefSeq" id="WP_148698180.1">
    <property type="nucleotide sequence ID" value="NZ_CP017834.1"/>
</dbReference>
<dbReference type="GO" id="GO:0055085">
    <property type="term" value="P:transmembrane transport"/>
    <property type="evidence" value="ECO:0007669"/>
    <property type="project" value="TreeGrafter"/>
</dbReference>
<feature type="transmembrane region" description="Helical" evidence="8">
    <location>
        <begin position="211"/>
        <end position="238"/>
    </location>
</feature>
<keyword evidence="5 8" id="KW-0812">Transmembrane</keyword>
<dbReference type="Pfam" id="PF01594">
    <property type="entry name" value="AI-2E_transport"/>
    <property type="match status" value="1"/>
</dbReference>
<evidence type="ECO:0000256" key="3">
    <source>
        <dbReference type="ARBA" id="ARBA00022448"/>
    </source>
</evidence>